<feature type="transmembrane region" description="Helical" evidence="8">
    <location>
        <begin position="145"/>
        <end position="169"/>
    </location>
</feature>
<name>A0A4Q0Y376_9BACT</name>
<proteinExistence type="inferred from homology"/>
<dbReference type="CDD" id="cd06550">
    <property type="entry name" value="TM_ABC_iron-siderophores_like"/>
    <property type="match status" value="1"/>
</dbReference>
<comment type="subcellular location">
    <subcellularLocation>
        <location evidence="1">Cell membrane</location>
        <topology evidence="1">Multi-pass membrane protein</topology>
    </subcellularLocation>
</comment>
<comment type="caution">
    <text evidence="9">The sequence shown here is derived from an EMBL/GenBank/DDBJ whole genome shotgun (WGS) entry which is preliminary data.</text>
</comment>
<keyword evidence="6 8" id="KW-1133">Transmembrane helix</keyword>
<dbReference type="Pfam" id="PF01032">
    <property type="entry name" value="FecCD"/>
    <property type="match status" value="1"/>
</dbReference>
<organism evidence="9 10">
    <name type="scientific">Halarcobacter anaerophilus</name>
    <dbReference type="NCBI Taxonomy" id="877500"/>
    <lineage>
        <taxon>Bacteria</taxon>
        <taxon>Pseudomonadati</taxon>
        <taxon>Campylobacterota</taxon>
        <taxon>Epsilonproteobacteria</taxon>
        <taxon>Campylobacterales</taxon>
        <taxon>Arcobacteraceae</taxon>
        <taxon>Halarcobacter</taxon>
    </lineage>
</organism>
<reference evidence="9 10" key="1">
    <citation type="submission" date="2017-10" db="EMBL/GenBank/DDBJ databases">
        <title>Genomics of the genus Arcobacter.</title>
        <authorList>
            <person name="Perez-Cataluna A."/>
            <person name="Figueras M.J."/>
        </authorList>
    </citation>
    <scope>NUCLEOTIDE SEQUENCE [LARGE SCALE GENOMIC DNA]</scope>
    <source>
        <strain evidence="9 10">DSM 24636</strain>
    </source>
</reference>
<feature type="transmembrane region" description="Helical" evidence="8">
    <location>
        <begin position="64"/>
        <end position="82"/>
    </location>
</feature>
<dbReference type="SUPFAM" id="SSF81345">
    <property type="entry name" value="ABC transporter involved in vitamin B12 uptake, BtuC"/>
    <property type="match status" value="1"/>
</dbReference>
<evidence type="ECO:0000256" key="6">
    <source>
        <dbReference type="ARBA" id="ARBA00022989"/>
    </source>
</evidence>
<dbReference type="PANTHER" id="PTHR30472:SF70">
    <property type="entry name" value="MOLYBDATE IMPORT SYSTEM PERMEASE PROTEIN MOLB"/>
    <property type="match status" value="1"/>
</dbReference>
<comment type="similarity">
    <text evidence="2">Belongs to the binding-protein-dependent transport system permease family. FecCD subfamily.</text>
</comment>
<evidence type="ECO:0000256" key="1">
    <source>
        <dbReference type="ARBA" id="ARBA00004651"/>
    </source>
</evidence>
<feature type="transmembrane region" description="Helical" evidence="8">
    <location>
        <begin position="119"/>
        <end position="139"/>
    </location>
</feature>
<dbReference type="InterPro" id="IPR000522">
    <property type="entry name" value="ABC_transptr_permease_BtuC"/>
</dbReference>
<dbReference type="GO" id="GO:0022857">
    <property type="term" value="F:transmembrane transporter activity"/>
    <property type="evidence" value="ECO:0007669"/>
    <property type="project" value="InterPro"/>
</dbReference>
<evidence type="ECO:0000256" key="5">
    <source>
        <dbReference type="ARBA" id="ARBA00022692"/>
    </source>
</evidence>
<dbReference type="Gene3D" id="1.10.3470.10">
    <property type="entry name" value="ABC transporter involved in vitamin B12 uptake, BtuC"/>
    <property type="match status" value="1"/>
</dbReference>
<keyword evidence="10" id="KW-1185">Reference proteome</keyword>
<sequence length="336" mass="36877">MQKYQNIILIFFLLFLFFYSLKVGRIQIDIKTIFSILLNNFTDFKSNYQELEEKIVELVRLPRVLMALVIGAGLAVAGASLQSIFRNPLAGPEILGVSSGAAFGGSLAILLFDKAIMIISLAFIFGFLSILLISFLSRINGQNPVLMVVLSGVVIGALFSALTSLLTFIADPEDKLPAIVYWLLGSLAGADFNKLLIVSIPTIFGIILIYLLRYRLNLLSLGEEEAKSLGIDIEKTKWLILATITLIISSCVAICGIIGWVGLIIPHFARMLVGANHKRLIPVSIFIGSSYLLIIDNFARTLGQSEIPLSILTAIIGAPIFIYLLRKMQNKGWNNA</sequence>
<feature type="transmembrane region" description="Helical" evidence="8">
    <location>
        <begin position="6"/>
        <end position="24"/>
    </location>
</feature>
<dbReference type="STRING" id="877500.GCA_000935065_02088"/>
<protein>
    <submittedName>
        <fullName evidence="9">ABC transporter permease</fullName>
    </submittedName>
</protein>
<evidence type="ECO:0000256" key="4">
    <source>
        <dbReference type="ARBA" id="ARBA00022475"/>
    </source>
</evidence>
<dbReference type="InterPro" id="IPR037294">
    <property type="entry name" value="ABC_BtuC-like"/>
</dbReference>
<dbReference type="AlphaFoldDB" id="A0A4Q0Y376"/>
<dbReference type="PANTHER" id="PTHR30472">
    <property type="entry name" value="FERRIC ENTEROBACTIN TRANSPORT SYSTEM PERMEASE PROTEIN"/>
    <property type="match status" value="1"/>
</dbReference>
<dbReference type="GO" id="GO:0033214">
    <property type="term" value="P:siderophore-iron import into cell"/>
    <property type="evidence" value="ECO:0007669"/>
    <property type="project" value="TreeGrafter"/>
</dbReference>
<evidence type="ECO:0000256" key="3">
    <source>
        <dbReference type="ARBA" id="ARBA00022448"/>
    </source>
</evidence>
<evidence type="ECO:0000256" key="8">
    <source>
        <dbReference type="SAM" id="Phobius"/>
    </source>
</evidence>
<feature type="transmembrane region" description="Helical" evidence="8">
    <location>
        <begin position="238"/>
        <end position="265"/>
    </location>
</feature>
<keyword evidence="5 8" id="KW-0812">Transmembrane</keyword>
<keyword evidence="7 8" id="KW-0472">Membrane</keyword>
<dbReference type="GO" id="GO:0005886">
    <property type="term" value="C:plasma membrane"/>
    <property type="evidence" value="ECO:0007669"/>
    <property type="project" value="UniProtKB-SubCell"/>
</dbReference>
<dbReference type="OrthoDB" id="9782305at2"/>
<evidence type="ECO:0000313" key="9">
    <source>
        <dbReference type="EMBL" id="RXJ62721.1"/>
    </source>
</evidence>
<keyword evidence="3" id="KW-0813">Transport</keyword>
<dbReference type="EMBL" id="PDKO01000007">
    <property type="protein sequence ID" value="RXJ62721.1"/>
    <property type="molecule type" value="Genomic_DNA"/>
</dbReference>
<dbReference type="Proteomes" id="UP000290191">
    <property type="component" value="Unassembled WGS sequence"/>
</dbReference>
<evidence type="ECO:0000256" key="7">
    <source>
        <dbReference type="ARBA" id="ARBA00023136"/>
    </source>
</evidence>
<evidence type="ECO:0000313" key="10">
    <source>
        <dbReference type="Proteomes" id="UP000290191"/>
    </source>
</evidence>
<feature type="transmembrane region" description="Helical" evidence="8">
    <location>
        <begin position="307"/>
        <end position="325"/>
    </location>
</feature>
<accession>A0A4Q0Y376</accession>
<feature type="transmembrane region" description="Helical" evidence="8">
    <location>
        <begin position="181"/>
        <end position="212"/>
    </location>
</feature>
<keyword evidence="4" id="KW-1003">Cell membrane</keyword>
<gene>
    <name evidence="9" type="ORF">CRV06_09155</name>
</gene>
<evidence type="ECO:0000256" key="2">
    <source>
        <dbReference type="ARBA" id="ARBA00007935"/>
    </source>
</evidence>
<dbReference type="FunFam" id="1.10.3470.10:FF:000001">
    <property type="entry name" value="Vitamin B12 ABC transporter permease BtuC"/>
    <property type="match status" value="1"/>
</dbReference>